<reference evidence="2" key="1">
    <citation type="journal article" date="2022" name="Nat. Commun.">
        <title>Chromosome evolution and the genetic basis of agronomically important traits in greater yam.</title>
        <authorList>
            <person name="Bredeson J.V."/>
            <person name="Lyons J.B."/>
            <person name="Oniyinde I.O."/>
            <person name="Okereke N.R."/>
            <person name="Kolade O."/>
            <person name="Nnabue I."/>
            <person name="Nwadili C.O."/>
            <person name="Hribova E."/>
            <person name="Parker M."/>
            <person name="Nwogha J."/>
            <person name="Shu S."/>
            <person name="Carlson J."/>
            <person name="Kariba R."/>
            <person name="Muthemba S."/>
            <person name="Knop K."/>
            <person name="Barton G.J."/>
            <person name="Sherwood A.V."/>
            <person name="Lopez-Montes A."/>
            <person name="Asiedu R."/>
            <person name="Jamnadass R."/>
            <person name="Muchugi A."/>
            <person name="Goodstein D."/>
            <person name="Egesi C.N."/>
            <person name="Featherston J."/>
            <person name="Asfaw A."/>
            <person name="Simpson G.G."/>
            <person name="Dolezel J."/>
            <person name="Hendre P.S."/>
            <person name="Van Deynze A."/>
            <person name="Kumar P.L."/>
            <person name="Obidiegwu J.E."/>
            <person name="Bhattacharjee R."/>
            <person name="Rokhsar D.S."/>
        </authorList>
    </citation>
    <scope>NUCLEOTIDE SEQUENCE [LARGE SCALE GENOMIC DNA]</scope>
    <source>
        <strain evidence="2">cv. TDa95/00328</strain>
    </source>
</reference>
<dbReference type="EMBL" id="CM037016">
    <property type="protein sequence ID" value="KAH7679561.1"/>
    <property type="molecule type" value="Genomic_DNA"/>
</dbReference>
<proteinExistence type="predicted"/>
<name>A0ACB7VXB4_DIOAL</name>
<sequence>MSMAFNGGLPFKVGQQAELITFEEGFRGAWFRCKIHDIRSQGDQTECLLEFFDFPDEEITWTKLYQDFPDGYIDAQRESRTMLMLRPSFPPCYHQSQLPGSFPESDVVAIVHDTWKVGDLVDWSFDGCYWSGAITDVLEHGKVKVKLHEPPVGEGKSYDAFVKDLRPSLRWFPEQGWTEPITEHCARVVRSFSEVTMYEKSGNEGEFIEESMPSNEENDSPNTSSPLKDRFNLSAMLIGSDPVPSAEDADTIESSILKLEELANKLRWIKGFLKFGYRWLEEEMKPSWIFTGDERSLGE</sequence>
<organism evidence="1 2">
    <name type="scientific">Dioscorea alata</name>
    <name type="common">Purple yam</name>
    <dbReference type="NCBI Taxonomy" id="55571"/>
    <lineage>
        <taxon>Eukaryota</taxon>
        <taxon>Viridiplantae</taxon>
        <taxon>Streptophyta</taxon>
        <taxon>Embryophyta</taxon>
        <taxon>Tracheophyta</taxon>
        <taxon>Spermatophyta</taxon>
        <taxon>Magnoliopsida</taxon>
        <taxon>Liliopsida</taxon>
        <taxon>Dioscoreales</taxon>
        <taxon>Dioscoreaceae</taxon>
        <taxon>Dioscorea</taxon>
    </lineage>
</organism>
<evidence type="ECO:0000313" key="1">
    <source>
        <dbReference type="EMBL" id="KAH7679561.1"/>
    </source>
</evidence>
<keyword evidence="2" id="KW-1185">Reference proteome</keyword>
<evidence type="ECO:0000313" key="2">
    <source>
        <dbReference type="Proteomes" id="UP000827976"/>
    </source>
</evidence>
<gene>
    <name evidence="1" type="ORF">IHE45_06G066600</name>
</gene>
<accession>A0ACB7VXB4</accession>
<protein>
    <submittedName>
        <fullName evidence="1">Agenet domain plant type domain-containing protein</fullName>
    </submittedName>
</protein>
<comment type="caution">
    <text evidence="1">The sequence shown here is derived from an EMBL/GenBank/DDBJ whole genome shotgun (WGS) entry which is preliminary data.</text>
</comment>
<dbReference type="Proteomes" id="UP000827976">
    <property type="component" value="Chromosome 6"/>
</dbReference>